<evidence type="ECO:0000313" key="23">
    <source>
        <dbReference type="Proteomes" id="UP001142055"/>
    </source>
</evidence>
<keyword evidence="15 17" id="KW-0275">Fatty acid biosynthesis</keyword>
<keyword evidence="23" id="KW-1185">Reference proteome</keyword>
<dbReference type="PROSITE" id="PS00122">
    <property type="entry name" value="CARBOXYLESTERASE_B_1"/>
    <property type="match status" value="1"/>
</dbReference>
<proteinExistence type="inferred from homology"/>
<dbReference type="InterPro" id="IPR005804">
    <property type="entry name" value="FA_desaturase_dom"/>
</dbReference>
<evidence type="ECO:0000259" key="20">
    <source>
        <dbReference type="Pfam" id="PF00135"/>
    </source>
</evidence>
<dbReference type="EMBL" id="JAPWDV010000003">
    <property type="protein sequence ID" value="KAJ6217417.1"/>
    <property type="molecule type" value="Genomic_DNA"/>
</dbReference>
<feature type="transmembrane region" description="Helical" evidence="19">
    <location>
        <begin position="1295"/>
        <end position="1316"/>
    </location>
</feature>
<keyword evidence="5 17" id="KW-0444">Lipid biosynthesis</keyword>
<name>A0A9Q0M204_BLOTA</name>
<dbReference type="PRINTS" id="PR00075">
    <property type="entry name" value="FACDDSATRASE"/>
</dbReference>
<evidence type="ECO:0000256" key="18">
    <source>
        <dbReference type="SAM" id="MobiDB-lite"/>
    </source>
</evidence>
<dbReference type="GO" id="GO:0006633">
    <property type="term" value="P:fatty acid biosynthetic process"/>
    <property type="evidence" value="ECO:0007669"/>
    <property type="project" value="UniProtKB-KW"/>
</dbReference>
<feature type="compositionally biased region" description="Polar residues" evidence="18">
    <location>
        <begin position="784"/>
        <end position="799"/>
    </location>
</feature>
<dbReference type="PROSITE" id="PS00941">
    <property type="entry name" value="CARBOXYLESTERASE_B_2"/>
    <property type="match status" value="1"/>
</dbReference>
<dbReference type="InterPro" id="IPR019819">
    <property type="entry name" value="Carboxylesterase_B_CS"/>
</dbReference>
<dbReference type="Pfam" id="PF00487">
    <property type="entry name" value="FA_desaturase"/>
    <property type="match status" value="1"/>
</dbReference>
<comment type="cofactor">
    <cofactor evidence="17">
        <name>Fe(2+)</name>
        <dbReference type="ChEBI" id="CHEBI:29033"/>
    </cofactor>
</comment>
<evidence type="ECO:0000256" key="3">
    <source>
        <dbReference type="ARBA" id="ARBA00009295"/>
    </source>
</evidence>
<keyword evidence="13" id="KW-0443">Lipid metabolism</keyword>
<gene>
    <name evidence="22" type="ORF">RDWZM_008574</name>
</gene>
<dbReference type="PANTHER" id="PTHR43918:SF4">
    <property type="entry name" value="CARBOXYLIC ESTER HYDROLASE"/>
    <property type="match status" value="1"/>
</dbReference>
<dbReference type="GO" id="GO:0006581">
    <property type="term" value="P:acetylcholine catabolic process"/>
    <property type="evidence" value="ECO:0007669"/>
    <property type="project" value="TreeGrafter"/>
</dbReference>
<dbReference type="PANTHER" id="PTHR43918">
    <property type="entry name" value="ACETYLCHOLINESTERASE"/>
    <property type="match status" value="1"/>
</dbReference>
<evidence type="ECO:0000256" key="5">
    <source>
        <dbReference type="ARBA" id="ARBA00022516"/>
    </source>
</evidence>
<keyword evidence="8" id="KW-0378">Hydrolase</keyword>
<dbReference type="GO" id="GO:0046872">
    <property type="term" value="F:metal ion binding"/>
    <property type="evidence" value="ECO:0007669"/>
    <property type="project" value="UniProtKB-KW"/>
</dbReference>
<feature type="transmembrane region" description="Helical" evidence="19">
    <location>
        <begin position="1390"/>
        <end position="1414"/>
    </location>
</feature>
<evidence type="ECO:0000256" key="16">
    <source>
        <dbReference type="ARBA" id="ARBA00023180"/>
    </source>
</evidence>
<keyword evidence="9" id="KW-0276">Fatty acid metabolism</keyword>
<comment type="similarity">
    <text evidence="3 17">Belongs to the fatty acid desaturase type 1 family.</text>
</comment>
<comment type="domain">
    <text evidence="17">The histidine box domains are involved in binding the catalytic metal ions.</text>
</comment>
<comment type="caution">
    <text evidence="22">The sequence shown here is derived from an EMBL/GenBank/DDBJ whole genome shotgun (WGS) entry which is preliminary data.</text>
</comment>
<feature type="transmembrane region" description="Helical" evidence="19">
    <location>
        <begin position="962"/>
        <end position="989"/>
    </location>
</feature>
<evidence type="ECO:0000256" key="8">
    <source>
        <dbReference type="ARBA" id="ARBA00022801"/>
    </source>
</evidence>
<reference evidence="22" key="1">
    <citation type="submission" date="2022-12" db="EMBL/GenBank/DDBJ databases">
        <title>Genome assemblies of Blomia tropicalis.</title>
        <authorList>
            <person name="Cui Y."/>
        </authorList>
    </citation>
    <scope>NUCLEOTIDE SEQUENCE</scope>
    <source>
        <tissue evidence="22">Adult mites</tissue>
    </source>
</reference>
<dbReference type="InterPro" id="IPR019826">
    <property type="entry name" value="Carboxylesterase_B_AS"/>
</dbReference>
<keyword evidence="10 19" id="KW-1133">Transmembrane helix</keyword>
<keyword evidence="6 17" id="KW-0812">Transmembrane</keyword>
<feature type="transmembrane region" description="Helical" evidence="19">
    <location>
        <begin position="1118"/>
        <end position="1136"/>
    </location>
</feature>
<dbReference type="InterPro" id="IPR029058">
    <property type="entry name" value="AB_hydrolase_fold"/>
</dbReference>
<keyword evidence="4" id="KW-0719">Serine esterase</keyword>
<evidence type="ECO:0000256" key="15">
    <source>
        <dbReference type="ARBA" id="ARBA00023160"/>
    </source>
</evidence>
<evidence type="ECO:0000256" key="10">
    <source>
        <dbReference type="ARBA" id="ARBA00022989"/>
    </source>
</evidence>
<comment type="subcellular location">
    <subcellularLocation>
        <location evidence="1">Membrane</location>
        <topology evidence="1">Multi-pass membrane protein</topology>
    </subcellularLocation>
</comment>
<evidence type="ECO:0000259" key="21">
    <source>
        <dbReference type="Pfam" id="PF00487"/>
    </source>
</evidence>
<keyword evidence="16" id="KW-0325">Glycoprotein</keyword>
<dbReference type="GO" id="GO:0003990">
    <property type="term" value="F:acetylcholinesterase activity"/>
    <property type="evidence" value="ECO:0007669"/>
    <property type="project" value="TreeGrafter"/>
</dbReference>
<dbReference type="Pfam" id="PF00135">
    <property type="entry name" value="COesterase"/>
    <property type="match status" value="1"/>
</dbReference>
<feature type="domain" description="Carboxylesterase type B" evidence="20">
    <location>
        <begin position="4"/>
        <end position="487"/>
    </location>
</feature>
<feature type="region of interest" description="Disordered" evidence="18">
    <location>
        <begin position="839"/>
        <end position="864"/>
    </location>
</feature>
<evidence type="ECO:0000256" key="4">
    <source>
        <dbReference type="ARBA" id="ARBA00022487"/>
    </source>
</evidence>
<dbReference type="InterPro" id="IPR002018">
    <property type="entry name" value="CarbesteraseB"/>
</dbReference>
<evidence type="ECO:0000256" key="12">
    <source>
        <dbReference type="ARBA" id="ARBA00023004"/>
    </source>
</evidence>
<keyword evidence="7" id="KW-0479">Metal-binding</keyword>
<dbReference type="GO" id="GO:0019695">
    <property type="term" value="P:choline metabolic process"/>
    <property type="evidence" value="ECO:0007669"/>
    <property type="project" value="TreeGrafter"/>
</dbReference>
<comment type="similarity">
    <text evidence="2">Belongs to the type-B carboxylesterase/lipase family.</text>
</comment>
<dbReference type="Gene3D" id="3.40.50.1820">
    <property type="entry name" value="alpha/beta hydrolase"/>
    <property type="match status" value="1"/>
</dbReference>
<dbReference type="CDD" id="cd03505">
    <property type="entry name" value="Delta9-FADS-like"/>
    <property type="match status" value="1"/>
</dbReference>
<feature type="region of interest" description="Disordered" evidence="18">
    <location>
        <begin position="775"/>
        <end position="799"/>
    </location>
</feature>
<dbReference type="Proteomes" id="UP001142055">
    <property type="component" value="Chromosome 3"/>
</dbReference>
<organism evidence="22 23">
    <name type="scientific">Blomia tropicalis</name>
    <name type="common">Mite</name>
    <dbReference type="NCBI Taxonomy" id="40697"/>
    <lineage>
        <taxon>Eukaryota</taxon>
        <taxon>Metazoa</taxon>
        <taxon>Ecdysozoa</taxon>
        <taxon>Arthropoda</taxon>
        <taxon>Chelicerata</taxon>
        <taxon>Arachnida</taxon>
        <taxon>Acari</taxon>
        <taxon>Acariformes</taxon>
        <taxon>Sarcoptiformes</taxon>
        <taxon>Astigmata</taxon>
        <taxon>Glycyphagoidea</taxon>
        <taxon>Echimyopodidae</taxon>
        <taxon>Blomia</taxon>
    </lineage>
</organism>
<dbReference type="InterPro" id="IPR001522">
    <property type="entry name" value="FADS-1_CS"/>
</dbReference>
<feature type="transmembrane region" description="Helical" evidence="19">
    <location>
        <begin position="1178"/>
        <end position="1199"/>
    </location>
</feature>
<evidence type="ECO:0000256" key="11">
    <source>
        <dbReference type="ARBA" id="ARBA00023002"/>
    </source>
</evidence>
<feature type="transmembrane region" description="Helical" evidence="19">
    <location>
        <begin position="599"/>
        <end position="620"/>
    </location>
</feature>
<keyword evidence="12" id="KW-0408">Iron</keyword>
<feature type="compositionally biased region" description="Polar residues" evidence="18">
    <location>
        <begin position="849"/>
        <end position="864"/>
    </location>
</feature>
<dbReference type="InterPro" id="IPR015876">
    <property type="entry name" value="Acyl-CoA_DS"/>
</dbReference>
<evidence type="ECO:0000256" key="2">
    <source>
        <dbReference type="ARBA" id="ARBA00005964"/>
    </source>
</evidence>
<evidence type="ECO:0000256" key="13">
    <source>
        <dbReference type="ARBA" id="ARBA00023098"/>
    </source>
</evidence>
<dbReference type="InterPro" id="IPR050654">
    <property type="entry name" value="AChE-related_enzymes"/>
</dbReference>
<evidence type="ECO:0000313" key="22">
    <source>
        <dbReference type="EMBL" id="KAJ6217417.1"/>
    </source>
</evidence>
<evidence type="ECO:0000256" key="19">
    <source>
        <dbReference type="SAM" id="Phobius"/>
    </source>
</evidence>
<sequence>MCIGKPPVGELRFQKPQPAAKWDGVYNATVFRTACMQPDQLVPDNNIPETSHKGEDCLFLSVYRPSIKSDKPRPVMMWVHGGGFETGSIFTIAYDASYIVTRGDVIVVTIQYRLGAFGFLYGDTPDTPGNLGLHDQILALKWIKQNIEAFGGDPNQVTIFGESAGGMSVGALVLTPLANGLFQKAILQSGAPNSYLGSNSKEQSLVKLNSLADSVKCTSTNKEEVIKCLRKVPAHDIIKACSNARTNGETFEPIWDDELLPVKPSIALNTGQFNRNLDLMFGTVSEEGALFAESIFPSQLDPDVPKKDVTITVDQSKFLISFLFQMFKVDYYQEVADFYTKGLTDDDKDGLRRAVGDAFGDYHLTCPTVFFGQKYGQLMKANKVYAYRVVQPPSIPVFLKCHGWMGVCHGDDVLYLFGFPIRLRGIVFTENDYKLSTDMIEAWTLFAKTGTPAIPNAAKWTEAVDHSVHDSTVKYMSLNASDYQMVDNYYVKSSTGIICGAHRLWTHRAYKANSIFRTFLMLCNTLAMQDSIYRWCQWHRVHHKFSDTDADPHNAKRGFFFSQIGWVMVQPHPEYLSKKKVIDMTDLDNDQIVQFQKRFYIPLVMIVWLFMPTFVPWYFWNENLVVAFSFNLFRYTLSLHQTSLVNSAAHLFGKKIYDKRLMPTKHYFTTCVTMGEAYHNYHHAFPWDYSASEFGWDINYNPMTAVIDFAASLGMAWNCKKASTKLVEERIRKYGDIDRIEMASRKPFNIIIDTLNVTAIANTVDSRLVALHPRRGPKMEQTSDKVNASKNQNSFTSNISNKLSSYQVSPVNENENFGNNNPSLAIKLNDSYTKITLSSTNKAHDNKPSVKSSPTSIASSTEDGTTIGRFRIRNLVNSIDVQASPNHGNQTNLRNSHNSTRVIQNRTNQTIDETIGSYQSEQFNASTSESLQHCNEYILCYYNRLVTIIGWRPLISSVSNKYGFNFIVQLINFLYVAMILVLLITGYVLQYATCFRQDNLSAYDPLELTTETMVTKDGHVYYRFMDDYDDTLFKHETVTTENILHDESLPTKPDSFNFTTKITNYTETIALQTLNVFDQSLQGFAQSLINRYKNLTFHNGLSPDHHHDYLYQCRGGIGTYYIIPALIHFGAFIIMLRQMRSPETDRFHNLCVANYMLMVKVNGKEKANHRLVTVIRNWLLYGLLCQLVSISAHTLHLFVISNDDFCFTFFQPTGSLAILLMKSFSLALFVLIDFTCIAIFITYALHCELNLIFIQVNVTAIREKRLDFRDFTKNAEEAKLSIDYLNNTHSHGVSILLIHFVSRLFVVLIEFFIVHIELKSSLLSLLAVTFWLALVIMPLVQAARVTNTCNSIRHIGHELRARPFCYQSAPYSDLDSLLNYTSTLHITAKLMFISVRASCVAAILLVFAFVFLILSQVNVIKF</sequence>
<dbReference type="SUPFAM" id="SSF53474">
    <property type="entry name" value="alpha/beta-Hydrolases"/>
    <property type="match status" value="1"/>
</dbReference>
<evidence type="ECO:0000256" key="9">
    <source>
        <dbReference type="ARBA" id="ARBA00022832"/>
    </source>
</evidence>
<evidence type="ECO:0000256" key="6">
    <source>
        <dbReference type="ARBA" id="ARBA00022692"/>
    </source>
</evidence>
<dbReference type="PROSITE" id="PS00476">
    <property type="entry name" value="FATTY_ACID_DESATUR_1"/>
    <property type="match status" value="1"/>
</dbReference>
<accession>A0A9Q0M204</accession>
<protein>
    <submittedName>
        <fullName evidence="22">Uncharacterized protein</fullName>
    </submittedName>
</protein>
<dbReference type="GO" id="GO:0016717">
    <property type="term" value="F:oxidoreductase activity, acting on paired donors, with oxidation of a pair of donors resulting in the reduction of molecular oxygen to two molecules of water"/>
    <property type="evidence" value="ECO:0007669"/>
    <property type="project" value="InterPro"/>
</dbReference>
<feature type="transmembrane region" description="Helical" evidence="19">
    <location>
        <begin position="1322"/>
        <end position="1343"/>
    </location>
</feature>
<dbReference type="GO" id="GO:0005615">
    <property type="term" value="C:extracellular space"/>
    <property type="evidence" value="ECO:0007669"/>
    <property type="project" value="TreeGrafter"/>
</dbReference>
<dbReference type="GO" id="GO:0005886">
    <property type="term" value="C:plasma membrane"/>
    <property type="evidence" value="ECO:0007669"/>
    <property type="project" value="TreeGrafter"/>
</dbReference>
<keyword evidence="11 17" id="KW-0560">Oxidoreductase</keyword>
<evidence type="ECO:0000256" key="17">
    <source>
        <dbReference type="RuleBase" id="RU000581"/>
    </source>
</evidence>
<evidence type="ECO:0000256" key="14">
    <source>
        <dbReference type="ARBA" id="ARBA00023136"/>
    </source>
</evidence>
<feature type="transmembrane region" description="Helical" evidence="19">
    <location>
        <begin position="1219"/>
        <end position="1245"/>
    </location>
</feature>
<feature type="domain" description="Fatty acid desaturase" evidence="21">
    <location>
        <begin position="497"/>
        <end position="686"/>
    </location>
</feature>
<keyword evidence="14 19" id="KW-0472">Membrane</keyword>
<evidence type="ECO:0000256" key="7">
    <source>
        <dbReference type="ARBA" id="ARBA00022723"/>
    </source>
</evidence>
<evidence type="ECO:0000256" key="1">
    <source>
        <dbReference type="ARBA" id="ARBA00004141"/>
    </source>
</evidence>